<reference evidence="2" key="1">
    <citation type="submission" date="2020-09" db="EMBL/GenBank/DDBJ databases">
        <title>Iningainema tapete sp. nov. (Scytonemataceae, Cyanobacteria) from greenhouses in central Florida (USA) produces two types of nodularin with biosynthetic potential for microcystin-LR and anabaenopeptins.</title>
        <authorList>
            <person name="Berthold D.E."/>
            <person name="Lefler F.W."/>
            <person name="Huang I.-S."/>
            <person name="Abdulla H."/>
            <person name="Zimba P.V."/>
            <person name="Laughinghouse H.D. IV."/>
        </authorList>
    </citation>
    <scope>NUCLEOTIDE SEQUENCE</scope>
    <source>
        <strain evidence="2">BLCCT55</strain>
    </source>
</reference>
<protein>
    <submittedName>
        <fullName evidence="2">DUF5519 family protein</fullName>
    </submittedName>
</protein>
<dbReference type="Proteomes" id="UP000629098">
    <property type="component" value="Unassembled WGS sequence"/>
</dbReference>
<keyword evidence="3" id="KW-1185">Reference proteome</keyword>
<organism evidence="2 3">
    <name type="scientific">Iningainema tapete BLCC-T55</name>
    <dbReference type="NCBI Taxonomy" id="2748662"/>
    <lineage>
        <taxon>Bacteria</taxon>
        <taxon>Bacillati</taxon>
        <taxon>Cyanobacteriota</taxon>
        <taxon>Cyanophyceae</taxon>
        <taxon>Nostocales</taxon>
        <taxon>Scytonemataceae</taxon>
        <taxon>Iningainema tapete</taxon>
    </lineage>
</organism>
<dbReference type="RefSeq" id="WP_190836193.1">
    <property type="nucleotide sequence ID" value="NZ_CAWPPI010000105.1"/>
</dbReference>
<dbReference type="EMBL" id="JACXAE010000105">
    <property type="protein sequence ID" value="MBD2777122.1"/>
    <property type="molecule type" value="Genomic_DNA"/>
</dbReference>
<accession>A0A8J7BZ95</accession>
<name>A0A8J7BZ95_9CYAN</name>
<proteinExistence type="predicted"/>
<evidence type="ECO:0000313" key="3">
    <source>
        <dbReference type="Proteomes" id="UP000629098"/>
    </source>
</evidence>
<evidence type="ECO:0000313" key="2">
    <source>
        <dbReference type="EMBL" id="MBD2777122.1"/>
    </source>
</evidence>
<comment type="caution">
    <text evidence="2">The sequence shown here is derived from an EMBL/GenBank/DDBJ whole genome shotgun (WGS) entry which is preliminary data.</text>
</comment>
<gene>
    <name evidence="2" type="ORF">ICL16_35040</name>
</gene>
<evidence type="ECO:0000259" key="1">
    <source>
        <dbReference type="Pfam" id="PF17648"/>
    </source>
</evidence>
<feature type="domain" description="Luciferase" evidence="1">
    <location>
        <begin position="34"/>
        <end position="94"/>
    </location>
</feature>
<dbReference type="AlphaFoldDB" id="A0A8J7BZ95"/>
<dbReference type="Pfam" id="PF17648">
    <property type="entry name" value="Luciferase"/>
    <property type="match status" value="1"/>
</dbReference>
<sequence>MSNIRQEILQEVQTWQGLTVASHRFGGTEFQVNGREIGHLHGDDQADIPFTVKIRKELVESGKASPHHIYPNSGWISYYIHGVEDVPLLLELLRKNYDRLSKKRQDVKFEEIAA</sequence>
<dbReference type="InterPro" id="IPR040841">
    <property type="entry name" value="Luciferase_dom"/>
</dbReference>